<comment type="cofactor">
    <cofactor evidence="5">
        <name>[2Fe-2S] cluster</name>
        <dbReference type="ChEBI" id="CHEBI:190135"/>
    </cofactor>
</comment>
<dbReference type="SUPFAM" id="SSF50022">
    <property type="entry name" value="ISP domain"/>
    <property type="match status" value="1"/>
</dbReference>
<evidence type="ECO:0000313" key="8">
    <source>
        <dbReference type="Proteomes" id="UP000823736"/>
    </source>
</evidence>
<reference evidence="7" key="1">
    <citation type="submission" date="2021-03" db="EMBL/GenBank/DDBJ databases">
        <title>Genomic Encyclopedia of Type Strains, Phase IV (KMG-IV): sequencing the most valuable type-strain genomes for metagenomic binning, comparative biology and taxonomic classification.</title>
        <authorList>
            <person name="Goeker M."/>
        </authorList>
    </citation>
    <scope>NUCLEOTIDE SEQUENCE</scope>
    <source>
        <strain evidence="7">DSM 26232</strain>
    </source>
</reference>
<organism evidence="7 8">
    <name type="scientific">Halolamina salifodinae</name>
    <dbReference type="NCBI Taxonomy" id="1202767"/>
    <lineage>
        <taxon>Archaea</taxon>
        <taxon>Methanobacteriati</taxon>
        <taxon>Methanobacteriota</taxon>
        <taxon>Stenosarchaea group</taxon>
        <taxon>Halobacteria</taxon>
        <taxon>Halobacteriales</taxon>
        <taxon>Haloferacaceae</taxon>
    </lineage>
</organism>
<protein>
    <submittedName>
        <fullName evidence="7">Nitrite reductase/ring-hydroxylating ferredoxin subunit</fullName>
    </submittedName>
</protein>
<keyword evidence="1" id="KW-0001">2Fe-2S</keyword>
<evidence type="ECO:0000256" key="4">
    <source>
        <dbReference type="ARBA" id="ARBA00023014"/>
    </source>
</evidence>
<feature type="domain" description="Rieske" evidence="6">
    <location>
        <begin position="9"/>
        <end position="102"/>
    </location>
</feature>
<dbReference type="Pfam" id="PF00355">
    <property type="entry name" value="Rieske"/>
    <property type="match status" value="1"/>
</dbReference>
<evidence type="ECO:0000313" key="7">
    <source>
        <dbReference type="EMBL" id="MBP1986718.1"/>
    </source>
</evidence>
<dbReference type="GO" id="GO:0046872">
    <property type="term" value="F:metal ion binding"/>
    <property type="evidence" value="ECO:0007669"/>
    <property type="project" value="UniProtKB-KW"/>
</dbReference>
<dbReference type="PROSITE" id="PS51296">
    <property type="entry name" value="RIESKE"/>
    <property type="match status" value="1"/>
</dbReference>
<dbReference type="InterPro" id="IPR036922">
    <property type="entry name" value="Rieske_2Fe-2S_sf"/>
</dbReference>
<dbReference type="PANTHER" id="PTHR21496">
    <property type="entry name" value="FERREDOXIN-RELATED"/>
    <property type="match status" value="1"/>
</dbReference>
<name>A0A8T4H045_9EURY</name>
<sequence length="591" mass="64741">MATETDEMVPVASLDDLADGHTVVQTDGQAIALFRHEGELYAVDNRCPHMGFPLSRGTVEDGILTCHWHHARFELEEGDTFDPWADDVQTFPVDIRDGEIYLDPDPPTDLPPAVRWRNRLADGLHENLTLVMAKAAIGLDDAGEGFHTPVGTAVNFGTKYRAGGWGRGLTTLGCTANLYSQVGGRDKRRAMFTGVRAVADNCAGEPPRFQQYAFDNRDLSKERLLGWFRDTVEVRDADGAERCLLTAVGCLDPEDVADIVFTAATDSLYLDSGHTLDFLNTAFATLDHIGWEGLGDDEDANAAKVLASTVDRLTDATRSEELSSWRDPIDVAGLCFDAHDRLGGCVAAGAGKTWDEPADFLDTLLGDDPAAIIDALTGAIREGATRTELADAVVRAATRRVAWFATNNEFGDWDTVHHTFSYANAVYEATKRSTTDALYRGCFDAAISVYLDRFLNSPRAPTPDPGESSRNPETIREALLACFDEQGEVNRVATLVAEHFETGGDPEALKRVLGRGLLREDAGFHTIQNVSWSFERFDALAARGAPESEQRLALVAPARYLAAHSPTRRENEQTFSIATRLHRGERLHEAE</sequence>
<dbReference type="Gene3D" id="2.102.10.10">
    <property type="entry name" value="Rieske [2Fe-2S] iron-sulphur domain"/>
    <property type="match status" value="1"/>
</dbReference>
<evidence type="ECO:0000256" key="3">
    <source>
        <dbReference type="ARBA" id="ARBA00023004"/>
    </source>
</evidence>
<evidence type="ECO:0000256" key="1">
    <source>
        <dbReference type="ARBA" id="ARBA00022714"/>
    </source>
</evidence>
<dbReference type="GO" id="GO:0051537">
    <property type="term" value="F:2 iron, 2 sulfur cluster binding"/>
    <property type="evidence" value="ECO:0007669"/>
    <property type="project" value="UniProtKB-KW"/>
</dbReference>
<keyword evidence="8" id="KW-1185">Reference proteome</keyword>
<keyword evidence="3" id="KW-0408">Iron</keyword>
<dbReference type="OrthoDB" id="6837at2157"/>
<proteinExistence type="predicted"/>
<keyword evidence="4" id="KW-0411">Iron-sulfur</keyword>
<dbReference type="Proteomes" id="UP000823736">
    <property type="component" value="Unassembled WGS sequence"/>
</dbReference>
<comment type="caution">
    <text evidence="7">The sequence shown here is derived from an EMBL/GenBank/DDBJ whole genome shotgun (WGS) entry which is preliminary data.</text>
</comment>
<gene>
    <name evidence="7" type="ORF">J2753_001212</name>
</gene>
<evidence type="ECO:0000256" key="5">
    <source>
        <dbReference type="ARBA" id="ARBA00034078"/>
    </source>
</evidence>
<dbReference type="PANTHER" id="PTHR21496:SF0">
    <property type="entry name" value="RIESKE DOMAIN-CONTAINING PROTEIN"/>
    <property type="match status" value="1"/>
</dbReference>
<keyword evidence="2" id="KW-0479">Metal-binding</keyword>
<dbReference type="EMBL" id="JAGGLC010000002">
    <property type="protein sequence ID" value="MBP1986718.1"/>
    <property type="molecule type" value="Genomic_DNA"/>
</dbReference>
<evidence type="ECO:0000259" key="6">
    <source>
        <dbReference type="PROSITE" id="PS51296"/>
    </source>
</evidence>
<dbReference type="RefSeq" id="WP_209491002.1">
    <property type="nucleotide sequence ID" value="NZ_JAGGLC010000002.1"/>
</dbReference>
<accession>A0A8T4H045</accession>
<evidence type="ECO:0000256" key="2">
    <source>
        <dbReference type="ARBA" id="ARBA00022723"/>
    </source>
</evidence>
<dbReference type="InterPro" id="IPR017941">
    <property type="entry name" value="Rieske_2Fe-2S"/>
</dbReference>
<dbReference type="AlphaFoldDB" id="A0A8T4H045"/>